<keyword evidence="3 6" id="KW-0863">Zinc-finger</keyword>
<dbReference type="GO" id="GO:0000981">
    <property type="term" value="F:DNA-binding transcription factor activity, RNA polymerase II-specific"/>
    <property type="evidence" value="ECO:0007669"/>
    <property type="project" value="TreeGrafter"/>
</dbReference>
<feature type="domain" description="GATA-type" evidence="8">
    <location>
        <begin position="9"/>
        <end position="57"/>
    </location>
</feature>
<sequence>MDVPINQTSCANCGTTQTPLWRRDEDGNCICNACGLYFKLHGVQRPVSMKSMVFKRRKRNTHGASQPSIHTNDITPKSKPTKPPSSADRKRNHASARRPSVMSEDSSINSTTSSNIAMVLERTPSPDLIHDEVITDTIAPDSPFAALLQASAVAQKAEEERTALIHYNTRRNSMQNQPLVATPVAPASTASHYAAATESRTLITKLVSIFNCSAATISYSTATSAATNSQATIHPNNHAAISASRMRMDYSPNR</sequence>
<dbReference type="PANTHER" id="PTHR10071:SF281">
    <property type="entry name" value="BOX A-BINDING FACTOR-RELATED"/>
    <property type="match status" value="1"/>
</dbReference>
<dbReference type="SUPFAM" id="SSF57716">
    <property type="entry name" value="Glucocorticoid receptor-like (DNA-binding domain)"/>
    <property type="match status" value="1"/>
</dbReference>
<dbReference type="Proteomes" id="UP000317494">
    <property type="component" value="Unassembled WGS sequence"/>
</dbReference>
<dbReference type="Pfam" id="PF00320">
    <property type="entry name" value="GATA"/>
    <property type="match status" value="1"/>
</dbReference>
<feature type="region of interest" description="Disordered" evidence="7">
    <location>
        <begin position="56"/>
        <end position="117"/>
    </location>
</feature>
<keyword evidence="10" id="KW-1185">Reference proteome</keyword>
<dbReference type="CDD" id="cd00202">
    <property type="entry name" value="ZnF_GATA"/>
    <property type="match status" value="1"/>
</dbReference>
<organism evidence="9 10">
    <name type="scientific">Synchytrium endobioticum</name>
    <dbReference type="NCBI Taxonomy" id="286115"/>
    <lineage>
        <taxon>Eukaryota</taxon>
        <taxon>Fungi</taxon>
        <taxon>Fungi incertae sedis</taxon>
        <taxon>Chytridiomycota</taxon>
        <taxon>Chytridiomycota incertae sedis</taxon>
        <taxon>Chytridiomycetes</taxon>
        <taxon>Synchytriales</taxon>
        <taxon>Synchytriaceae</taxon>
        <taxon>Synchytrium</taxon>
    </lineage>
</organism>
<dbReference type="FunFam" id="3.30.50.10:FF:000007">
    <property type="entry name" value="Nitrogen regulatory AreA, N-terminal"/>
    <property type="match status" value="1"/>
</dbReference>
<reference evidence="9 10" key="1">
    <citation type="journal article" date="2019" name="Sci. Rep.">
        <title>Comparative genomics of chytrid fungi reveal insights into the obligate biotrophic and pathogenic lifestyle of Synchytrium endobioticum.</title>
        <authorList>
            <person name="van de Vossenberg B.T.L.H."/>
            <person name="Warris S."/>
            <person name="Nguyen H.D.T."/>
            <person name="van Gent-Pelzer M.P.E."/>
            <person name="Joly D.L."/>
            <person name="van de Geest H.C."/>
            <person name="Bonants P.J.M."/>
            <person name="Smith D.S."/>
            <person name="Levesque C.A."/>
            <person name="van der Lee T.A.J."/>
        </authorList>
    </citation>
    <scope>NUCLEOTIDE SEQUENCE [LARGE SCALE GENOMIC DNA]</scope>
    <source>
        <strain evidence="9 10">MB42</strain>
    </source>
</reference>
<dbReference type="InterPro" id="IPR039355">
    <property type="entry name" value="Transcription_factor_GATA"/>
</dbReference>
<dbReference type="Gene3D" id="3.30.50.10">
    <property type="entry name" value="Erythroid Transcription Factor GATA-1, subunit A"/>
    <property type="match status" value="1"/>
</dbReference>
<accession>A0A507DL53</accession>
<dbReference type="GO" id="GO:0000122">
    <property type="term" value="P:negative regulation of transcription by RNA polymerase II"/>
    <property type="evidence" value="ECO:0007669"/>
    <property type="project" value="TreeGrafter"/>
</dbReference>
<keyword evidence="2" id="KW-0479">Metal-binding</keyword>
<feature type="compositionally biased region" description="Low complexity" evidence="7">
    <location>
        <begin position="106"/>
        <end position="116"/>
    </location>
</feature>
<dbReference type="GO" id="GO:0000978">
    <property type="term" value="F:RNA polymerase II cis-regulatory region sequence-specific DNA binding"/>
    <property type="evidence" value="ECO:0007669"/>
    <property type="project" value="TreeGrafter"/>
</dbReference>
<keyword evidence="4" id="KW-0862">Zinc</keyword>
<dbReference type="AlphaFoldDB" id="A0A507DL53"/>
<dbReference type="GO" id="GO:0045944">
    <property type="term" value="P:positive regulation of transcription by RNA polymerase II"/>
    <property type="evidence" value="ECO:0007669"/>
    <property type="project" value="TreeGrafter"/>
</dbReference>
<comment type="caution">
    <text evidence="9">The sequence shown here is derived from an EMBL/GenBank/DDBJ whole genome shotgun (WGS) entry which is preliminary data.</text>
</comment>
<dbReference type="EMBL" id="QEAN01000048">
    <property type="protein sequence ID" value="TPX51927.1"/>
    <property type="molecule type" value="Genomic_DNA"/>
</dbReference>
<dbReference type="PANTHER" id="PTHR10071">
    <property type="entry name" value="TRANSCRIPTION FACTOR GATA FAMILY MEMBER"/>
    <property type="match status" value="1"/>
</dbReference>
<evidence type="ECO:0000256" key="3">
    <source>
        <dbReference type="ARBA" id="ARBA00022771"/>
    </source>
</evidence>
<protein>
    <recommendedName>
        <fullName evidence="8">GATA-type domain-containing protein</fullName>
    </recommendedName>
</protein>
<dbReference type="VEuPathDB" id="FungiDB:SeMB42_g01769"/>
<dbReference type="InterPro" id="IPR013088">
    <property type="entry name" value="Znf_NHR/GATA"/>
</dbReference>
<evidence type="ECO:0000313" key="9">
    <source>
        <dbReference type="EMBL" id="TPX51927.1"/>
    </source>
</evidence>
<name>A0A507DL53_9FUNG</name>
<feature type="compositionally biased region" description="Polar residues" evidence="7">
    <location>
        <begin position="62"/>
        <end position="74"/>
    </location>
</feature>
<gene>
    <name evidence="9" type="ORF">SeMB42_g01769</name>
</gene>
<keyword evidence="5" id="KW-0539">Nucleus</keyword>
<comment type="subcellular location">
    <subcellularLocation>
        <location evidence="1">Nucleus</location>
    </subcellularLocation>
</comment>
<dbReference type="STRING" id="286115.A0A507DL53"/>
<evidence type="ECO:0000313" key="10">
    <source>
        <dbReference type="Proteomes" id="UP000317494"/>
    </source>
</evidence>
<proteinExistence type="predicted"/>
<dbReference type="SMART" id="SM00401">
    <property type="entry name" value="ZnF_GATA"/>
    <property type="match status" value="1"/>
</dbReference>
<evidence type="ECO:0000259" key="8">
    <source>
        <dbReference type="PROSITE" id="PS50114"/>
    </source>
</evidence>
<evidence type="ECO:0000256" key="4">
    <source>
        <dbReference type="ARBA" id="ARBA00022833"/>
    </source>
</evidence>
<dbReference type="PROSITE" id="PS00344">
    <property type="entry name" value="GATA_ZN_FINGER_1"/>
    <property type="match status" value="1"/>
</dbReference>
<dbReference type="PROSITE" id="PS50114">
    <property type="entry name" value="GATA_ZN_FINGER_2"/>
    <property type="match status" value="1"/>
</dbReference>
<dbReference type="GO" id="GO:0008270">
    <property type="term" value="F:zinc ion binding"/>
    <property type="evidence" value="ECO:0007669"/>
    <property type="project" value="UniProtKB-KW"/>
</dbReference>
<evidence type="ECO:0000256" key="6">
    <source>
        <dbReference type="PROSITE-ProRule" id="PRU00094"/>
    </source>
</evidence>
<dbReference type="PRINTS" id="PR00619">
    <property type="entry name" value="GATAZNFINGER"/>
</dbReference>
<evidence type="ECO:0000256" key="1">
    <source>
        <dbReference type="ARBA" id="ARBA00004123"/>
    </source>
</evidence>
<dbReference type="GO" id="GO:0005634">
    <property type="term" value="C:nucleus"/>
    <property type="evidence" value="ECO:0007669"/>
    <property type="project" value="UniProtKB-SubCell"/>
</dbReference>
<evidence type="ECO:0000256" key="7">
    <source>
        <dbReference type="SAM" id="MobiDB-lite"/>
    </source>
</evidence>
<dbReference type="InterPro" id="IPR000679">
    <property type="entry name" value="Znf_GATA"/>
</dbReference>
<evidence type="ECO:0000256" key="5">
    <source>
        <dbReference type="ARBA" id="ARBA00023242"/>
    </source>
</evidence>
<evidence type="ECO:0000256" key="2">
    <source>
        <dbReference type="ARBA" id="ARBA00022723"/>
    </source>
</evidence>